<dbReference type="InterPro" id="IPR024048">
    <property type="entry name" value="VHL_alpha_dom"/>
</dbReference>
<dbReference type="AlphaFoldDB" id="A0A6P4YZL5"/>
<evidence type="ECO:0000313" key="4">
    <source>
        <dbReference type="Proteomes" id="UP000515135"/>
    </source>
</evidence>
<keyword evidence="4" id="KW-1185">Reference proteome</keyword>
<dbReference type="InterPro" id="IPR036208">
    <property type="entry name" value="VHL_sf"/>
</dbReference>
<evidence type="ECO:0000259" key="2">
    <source>
        <dbReference type="Pfam" id="PF01847"/>
    </source>
</evidence>
<dbReference type="KEGG" id="bbel:109477791"/>
<dbReference type="RefSeq" id="XP_019634740.1">
    <property type="nucleotide sequence ID" value="XM_019779181.1"/>
</dbReference>
<gene>
    <name evidence="5" type="primary">LOC109477791</name>
</gene>
<dbReference type="InterPro" id="IPR024053">
    <property type="entry name" value="VHL_beta_dom"/>
</dbReference>
<dbReference type="Pfam" id="PF17211">
    <property type="entry name" value="VHL_C"/>
    <property type="match status" value="1"/>
</dbReference>
<proteinExistence type="inferred from homology"/>
<dbReference type="FunFam" id="2.60.40.780:FF:000001">
    <property type="entry name" value="von Hippel-Lindau disease tumor suppressor"/>
    <property type="match status" value="1"/>
</dbReference>
<sequence>MPSNEGGQGNRDRKLVSGPSLVHSFTRFINKSERCADIIWIDYEGKRVTYTTDLRPGEFFDVNTFVGHPWIFRDSISRDKLTVRCKEVYFPTPWNGDWPPQRTTINIGIPVYTLRERCSQVIRRLVPRSQYDLLEIPKTLKFELDEVDDAIRIS</sequence>
<dbReference type="OrthoDB" id="413400at2759"/>
<dbReference type="InterPro" id="IPR037139">
    <property type="entry name" value="VHL_alpha_dom_sf"/>
</dbReference>
<dbReference type="InterPro" id="IPR022772">
    <property type="entry name" value="VHL_tumour_suppress_b/a_dom"/>
</dbReference>
<evidence type="ECO:0000313" key="5">
    <source>
        <dbReference type="RefSeq" id="XP_019634740.1"/>
    </source>
</evidence>
<dbReference type="Gene3D" id="1.10.750.10">
    <property type="entry name" value="von Hippel-Lindau disease tumour suppressor, alpha domain"/>
    <property type="match status" value="1"/>
</dbReference>
<accession>A0A6P4YZL5</accession>
<dbReference type="SUPFAM" id="SSF49468">
    <property type="entry name" value="VHL"/>
    <property type="match status" value="1"/>
</dbReference>
<feature type="domain" description="von Hippel-Lindau disease tumour suppressor alpha" evidence="3">
    <location>
        <begin position="112"/>
        <end position="146"/>
    </location>
</feature>
<evidence type="ECO:0000259" key="3">
    <source>
        <dbReference type="Pfam" id="PF17211"/>
    </source>
</evidence>
<name>A0A6P4YZL5_BRABE</name>
<dbReference type="Gene3D" id="2.60.40.780">
    <property type="entry name" value="von Hippel-Lindau disease tumour suppressor, beta domain"/>
    <property type="match status" value="1"/>
</dbReference>
<feature type="domain" description="von Hippel-Lindau disease tumour suppressor beta" evidence="2">
    <location>
        <begin position="22"/>
        <end position="93"/>
    </location>
</feature>
<evidence type="ECO:0000256" key="1">
    <source>
        <dbReference type="ARBA" id="ARBA00010057"/>
    </source>
</evidence>
<protein>
    <submittedName>
        <fullName evidence="5">von Hippel-Lindau disease tumor suppressor-like</fullName>
    </submittedName>
</protein>
<dbReference type="Proteomes" id="UP000515135">
    <property type="component" value="Unplaced"/>
</dbReference>
<dbReference type="GeneID" id="109477791"/>
<dbReference type="InterPro" id="IPR037140">
    <property type="entry name" value="VHL_beta_dom_sf"/>
</dbReference>
<dbReference type="Pfam" id="PF01847">
    <property type="entry name" value="VHL"/>
    <property type="match status" value="1"/>
</dbReference>
<organism evidence="4 5">
    <name type="scientific">Branchiostoma belcheri</name>
    <name type="common">Amphioxus</name>
    <dbReference type="NCBI Taxonomy" id="7741"/>
    <lineage>
        <taxon>Eukaryota</taxon>
        <taxon>Metazoa</taxon>
        <taxon>Chordata</taxon>
        <taxon>Cephalochordata</taxon>
        <taxon>Leptocardii</taxon>
        <taxon>Amphioxiformes</taxon>
        <taxon>Branchiostomatidae</taxon>
        <taxon>Branchiostoma</taxon>
    </lineage>
</organism>
<dbReference type="CDD" id="cd05468">
    <property type="entry name" value="pVHL"/>
    <property type="match status" value="1"/>
</dbReference>
<reference evidence="5" key="1">
    <citation type="submission" date="2025-08" db="UniProtKB">
        <authorList>
            <consortium name="RefSeq"/>
        </authorList>
    </citation>
    <scope>IDENTIFICATION</scope>
    <source>
        <tissue evidence="5">Gonad</tissue>
    </source>
</reference>
<comment type="similarity">
    <text evidence="1">Belongs to the VHL family.</text>
</comment>